<evidence type="ECO:0000313" key="2">
    <source>
        <dbReference type="EMBL" id="RDW90198.1"/>
    </source>
</evidence>
<sequence>MEAPTIDDTMEMASPYHGHGDDFEIDIDVMEDQASNADRDMTAADDYMDNSHGENHGQDVFPDEDMIDDAAEPSMIDADEYTEENQNIDMHYEDGKTDEERKTYEAEMLEDEYEEDIDAPVLDHQNAVPEFSVHADSEEAPRAVRNDKELPEDTDKDHSESHIEVAKEHLDESQPKAQLYSDQSVERQDGEQPVEEAETGQVEYRDQGETVDSTKAEQTEQSEWQPVHNDHQGIPEDIQNEVKDGDQPSIQPYNDARKEAEVESQEQLQISESNDQETEEAHESTDASPLYPVKVYYQDNEISLFPPREGDASETFFLEDEGLAYESFGKLFVACREVLQNHITENEVLVIDIETLNFQLTEDSLETHNFTLKQIVDVYLQLCHNDGIEEPEALFLTLSTRLTLAAELSDLLIAASEGKGLSEIQSWEIYPDAEGAAEFEENAPEFNSKEQQDTPDNYDDEGSSIGPKSKLPPPDQDSSNLKHDASATQETDNIENAEDGEVATNATDLEDQNDASPRAASQNSEEGESESTGTLEALPVTDLSEERLEPGEVDEHSHDDDDDEHHGEDYYEGDHHLDDEAHLEEGSLVHITGPLDNLEDPEADDTGYSEEHTTGSHDLESYHEQPPSGEDVKTDAPNEGTTGLESQLEDRFMTAETLLDGTSTEKSHPQPVVDDSLDAADDAKNTDRDSNAADLTGVSEANEPSELEEAPESTVSLPSNNNEGGDLPFEDEEDYLDLEIADDLGDFEQDQETAPASHVSGKRFREPDDELDYPESTTPEVKRSRSS</sequence>
<dbReference type="InterPro" id="IPR018822">
    <property type="entry name" value="UPF0646"/>
</dbReference>
<feature type="compositionally biased region" description="Acidic residues" evidence="1">
    <location>
        <begin position="728"/>
        <end position="751"/>
    </location>
</feature>
<dbReference type="OrthoDB" id="5339076at2759"/>
<protein>
    <submittedName>
        <fullName evidence="2">Uncharacterized protein</fullName>
    </submittedName>
</protein>
<keyword evidence="3" id="KW-1185">Reference proteome</keyword>
<dbReference type="EMBL" id="PVWQ01000002">
    <property type="protein sequence ID" value="RDW90198.1"/>
    <property type="molecule type" value="Genomic_DNA"/>
</dbReference>
<feature type="compositionally biased region" description="Polar residues" evidence="1">
    <location>
        <begin position="713"/>
        <end position="723"/>
    </location>
</feature>
<dbReference type="Proteomes" id="UP000256690">
    <property type="component" value="Unassembled WGS sequence"/>
</dbReference>
<accession>A0A3D8SWM8</accession>
<name>A0A3D8SWM8_9EURO</name>
<feature type="compositionally biased region" description="Acidic residues" evidence="1">
    <location>
        <begin position="597"/>
        <end position="608"/>
    </location>
</feature>
<dbReference type="RefSeq" id="XP_026607152.1">
    <property type="nucleotide sequence ID" value="XM_026743989.1"/>
</dbReference>
<feature type="compositionally biased region" description="Basic and acidic residues" evidence="1">
    <location>
        <begin position="203"/>
        <end position="218"/>
    </location>
</feature>
<evidence type="ECO:0000313" key="3">
    <source>
        <dbReference type="Proteomes" id="UP000256690"/>
    </source>
</evidence>
<feature type="compositionally biased region" description="Basic and acidic residues" evidence="1">
    <location>
        <begin position="609"/>
        <end position="623"/>
    </location>
</feature>
<feature type="compositionally biased region" description="Basic and acidic residues" evidence="1">
    <location>
        <begin position="681"/>
        <end position="691"/>
    </location>
</feature>
<evidence type="ECO:0000256" key="1">
    <source>
        <dbReference type="SAM" id="MobiDB-lite"/>
    </source>
</evidence>
<dbReference type="STRING" id="1810919.A0A3D8SWM8"/>
<gene>
    <name evidence="2" type="ORF">DSM5745_01973</name>
</gene>
<feature type="region of interest" description="Disordered" evidence="1">
    <location>
        <begin position="1"/>
        <end position="22"/>
    </location>
</feature>
<dbReference type="AlphaFoldDB" id="A0A3D8SWM8"/>
<feature type="region of interest" description="Disordered" evidence="1">
    <location>
        <begin position="131"/>
        <end position="291"/>
    </location>
</feature>
<feature type="compositionally biased region" description="Acidic residues" evidence="1">
    <location>
        <begin position="492"/>
        <end position="501"/>
    </location>
</feature>
<comment type="caution">
    <text evidence="2">The sequence shown here is derived from an EMBL/GenBank/DDBJ whole genome shotgun (WGS) entry which is preliminary data.</text>
</comment>
<proteinExistence type="predicted"/>
<organism evidence="2 3">
    <name type="scientific">Aspergillus mulundensis</name>
    <dbReference type="NCBI Taxonomy" id="1810919"/>
    <lineage>
        <taxon>Eukaryota</taxon>
        <taxon>Fungi</taxon>
        <taxon>Dikarya</taxon>
        <taxon>Ascomycota</taxon>
        <taxon>Pezizomycotina</taxon>
        <taxon>Eurotiomycetes</taxon>
        <taxon>Eurotiomycetidae</taxon>
        <taxon>Eurotiales</taxon>
        <taxon>Aspergillaceae</taxon>
        <taxon>Aspergillus</taxon>
        <taxon>Aspergillus subgen. Nidulantes</taxon>
    </lineage>
</organism>
<feature type="compositionally biased region" description="Basic and acidic residues" evidence="1">
    <location>
        <begin position="544"/>
        <end position="587"/>
    </location>
</feature>
<feature type="compositionally biased region" description="Basic and acidic residues" evidence="1">
    <location>
        <begin position="228"/>
        <end position="246"/>
    </location>
</feature>
<dbReference type="GeneID" id="38112343"/>
<dbReference type="Pfam" id="PF10336">
    <property type="entry name" value="DUF2420"/>
    <property type="match status" value="1"/>
</dbReference>
<feature type="region of interest" description="Disordered" evidence="1">
    <location>
        <begin position="443"/>
        <end position="787"/>
    </location>
</feature>
<feature type="compositionally biased region" description="Basic and acidic residues" evidence="1">
    <location>
        <begin position="133"/>
        <end position="174"/>
    </location>
</feature>
<reference evidence="2 3" key="1">
    <citation type="journal article" date="2018" name="IMA Fungus">
        <title>IMA Genome-F 9: Draft genome sequence of Annulohypoxylon stygium, Aspergillus mulundensis, Berkeleyomyces basicola (syn. Thielaviopsis basicola), Ceratocystis smalleyi, two Cercospora beticola strains, Coleophoma cylindrospora, Fusarium fracticaudum, Phialophora cf. hyalina, and Morchella septimelata.</title>
        <authorList>
            <person name="Wingfield B.D."/>
            <person name="Bills G.F."/>
            <person name="Dong Y."/>
            <person name="Huang W."/>
            <person name="Nel W.J."/>
            <person name="Swalarsk-Parry B.S."/>
            <person name="Vaghefi N."/>
            <person name="Wilken P.M."/>
            <person name="An Z."/>
            <person name="de Beer Z.W."/>
            <person name="De Vos L."/>
            <person name="Chen L."/>
            <person name="Duong T.A."/>
            <person name="Gao Y."/>
            <person name="Hammerbacher A."/>
            <person name="Kikkert J.R."/>
            <person name="Li Y."/>
            <person name="Li H."/>
            <person name="Li K."/>
            <person name="Li Q."/>
            <person name="Liu X."/>
            <person name="Ma X."/>
            <person name="Naidoo K."/>
            <person name="Pethybridge S.J."/>
            <person name="Sun J."/>
            <person name="Steenkamp E.T."/>
            <person name="van der Nest M.A."/>
            <person name="van Wyk S."/>
            <person name="Wingfield M.J."/>
            <person name="Xiong C."/>
            <person name="Yue Q."/>
            <person name="Zhang X."/>
        </authorList>
    </citation>
    <scope>NUCLEOTIDE SEQUENCE [LARGE SCALE GENOMIC DNA]</scope>
    <source>
        <strain evidence="2 3">DSM 5745</strain>
    </source>
</reference>